<dbReference type="OrthoDB" id="9803101at2"/>
<evidence type="ECO:0000313" key="3">
    <source>
        <dbReference type="Proteomes" id="UP000198604"/>
    </source>
</evidence>
<dbReference type="InterPro" id="IPR035959">
    <property type="entry name" value="RutC-like_sf"/>
</dbReference>
<evidence type="ECO:0000256" key="1">
    <source>
        <dbReference type="ARBA" id="ARBA00010552"/>
    </source>
</evidence>
<comment type="similarity">
    <text evidence="1">Belongs to the RutC family.</text>
</comment>
<organism evidence="2 3">
    <name type="scientific">Streptococcus varani</name>
    <dbReference type="NCBI Taxonomy" id="1608583"/>
    <lineage>
        <taxon>Bacteria</taxon>
        <taxon>Bacillati</taxon>
        <taxon>Bacillota</taxon>
        <taxon>Bacilli</taxon>
        <taxon>Lactobacillales</taxon>
        <taxon>Streptococcaceae</taxon>
        <taxon>Streptococcus</taxon>
    </lineage>
</organism>
<keyword evidence="3" id="KW-1185">Reference proteome</keyword>
<reference evidence="3" key="1">
    <citation type="submission" date="2015-03" db="EMBL/GenBank/DDBJ databases">
        <authorList>
            <person name="Urmite Genomes"/>
        </authorList>
    </citation>
    <scope>NUCLEOTIDE SEQUENCE [LARGE SCALE GENOMIC DNA]</scope>
    <source>
        <strain evidence="3">FF10</strain>
    </source>
</reference>
<dbReference type="PANTHER" id="PTHR11803">
    <property type="entry name" value="2-IMINOBUTANOATE/2-IMINOPROPANOATE DEAMINASE RIDA"/>
    <property type="match status" value="1"/>
</dbReference>
<gene>
    <name evidence="2" type="ORF">BN1356_00013</name>
</gene>
<sequence>MNRTLVSEAAPAAIGPYSTAIDTQQSSQTVYVSGQLPIDPLTGEFAGQDIKLQTQQSLQNLQAILKEADMDLSNVVKTTVLLADIADFSDMNEVYGHFFSQPYPARSAFQVAALPKNARVEIEAIAVK</sequence>
<protein>
    <submittedName>
        <fullName evidence="2">Endoribonuclease L-PSP</fullName>
    </submittedName>
</protein>
<dbReference type="PROSITE" id="PS01094">
    <property type="entry name" value="UPF0076"/>
    <property type="match status" value="1"/>
</dbReference>
<dbReference type="Gene3D" id="3.30.1330.40">
    <property type="entry name" value="RutC-like"/>
    <property type="match status" value="1"/>
</dbReference>
<dbReference type="GO" id="GO:0019239">
    <property type="term" value="F:deaminase activity"/>
    <property type="evidence" value="ECO:0007669"/>
    <property type="project" value="TreeGrafter"/>
</dbReference>
<dbReference type="FunFam" id="3.30.1330.40:FF:000001">
    <property type="entry name" value="L-PSP family endoribonuclease"/>
    <property type="match status" value="1"/>
</dbReference>
<dbReference type="SUPFAM" id="SSF55298">
    <property type="entry name" value="YjgF-like"/>
    <property type="match status" value="1"/>
</dbReference>
<dbReference type="AlphaFoldDB" id="A0A0E4H2G0"/>
<dbReference type="InterPro" id="IPR019897">
    <property type="entry name" value="RidA_CS"/>
</dbReference>
<accession>A0A0E4H2G0</accession>
<dbReference type="RefSeq" id="WP_093649382.1">
    <property type="nucleotide sequence ID" value="NZ_CTEN01000001.1"/>
</dbReference>
<dbReference type="Pfam" id="PF01042">
    <property type="entry name" value="Ribonuc_L-PSP"/>
    <property type="match status" value="1"/>
</dbReference>
<dbReference type="Proteomes" id="UP000198604">
    <property type="component" value="Unassembled WGS sequence"/>
</dbReference>
<dbReference type="NCBIfam" id="TIGR00004">
    <property type="entry name" value="Rid family detoxifying hydrolase"/>
    <property type="match status" value="1"/>
</dbReference>
<dbReference type="InterPro" id="IPR006175">
    <property type="entry name" value="YjgF/YER057c/UK114"/>
</dbReference>
<dbReference type="InterPro" id="IPR006056">
    <property type="entry name" value="RidA"/>
</dbReference>
<name>A0A0E4H2G0_9STRE</name>
<dbReference type="EMBL" id="CTEN01000001">
    <property type="protein sequence ID" value="CQR23642.1"/>
    <property type="molecule type" value="Genomic_DNA"/>
</dbReference>
<dbReference type="PANTHER" id="PTHR11803:SF39">
    <property type="entry name" value="2-IMINOBUTANOATE_2-IMINOPROPANOATE DEAMINASE"/>
    <property type="match status" value="1"/>
</dbReference>
<proteinExistence type="inferred from homology"/>
<dbReference type="GO" id="GO:0005829">
    <property type="term" value="C:cytosol"/>
    <property type="evidence" value="ECO:0007669"/>
    <property type="project" value="TreeGrafter"/>
</dbReference>
<evidence type="ECO:0000313" key="2">
    <source>
        <dbReference type="EMBL" id="CQR23642.1"/>
    </source>
</evidence>
<dbReference type="CDD" id="cd00448">
    <property type="entry name" value="YjgF_YER057c_UK114_family"/>
    <property type="match status" value="1"/>
</dbReference>
<dbReference type="STRING" id="1608583.BN1356_00013"/>